<accession>A0A6I2UEN1</accession>
<name>A0A6I2UEN1_9FIRM</name>
<comment type="caution">
    <text evidence="2">The sequence shown here is derived from an EMBL/GenBank/DDBJ whole genome shotgun (WGS) entry which is preliminary data.</text>
</comment>
<dbReference type="EMBL" id="VUNR01000006">
    <property type="protein sequence ID" value="MSU08305.1"/>
    <property type="molecule type" value="Genomic_DNA"/>
</dbReference>
<sequence>MDNKWMVAGELLRAGGQKLVDTLGTVKDEAADRFDNVVDYVKERQEQAKETKEILQQNQEAYQKACSRSYACQEMLKREYVDFCSQVAELDEKFFSTYRLLCDFADVEYEETMTEQQDWKLPSQQLQVWSPADSVLLKAVGTGLLSGATAVGLATALGTASTGTAISSLSGAAYLSSLLACMGGGSLAAGGLGIAGGVAALSAVVAVPAAAFALYKADEAVQKNYEQALLEHRKVREYCAEVELRWKKGMLIRTAVRSLTMNMYSFGQFFRDMLNMGAFAVSLKKNSRYMPLLNDAAITLAGYTQLNVLDKDDYNPAFEENLRQLNLKAEKCRQEFYNFFLSLSSQEQKLLEAGRQEEFALKLEQAKEELSGRFGDRWKRLDNKSQNFLVSGRAIFYQLAAARQMIDYSSVCIVVSKAVEGELKRRLFSNFCRYMEERLPLAEHGSQWPSGLCQYKDGKGYVLRSSEQLTLGSIAYLCHFKPDSRLSEAARNRNLHWLSQYGRDRLFRNLASEEEIWQLLWEIGRFADSVASNYRNPAAHSAFFGYQKAVEFFAYVLEGEKSLPWIVQQFRK</sequence>
<feature type="coiled-coil region" evidence="1">
    <location>
        <begin position="38"/>
        <end position="65"/>
    </location>
</feature>
<dbReference type="GeneID" id="96778222"/>
<dbReference type="RefSeq" id="WP_154406467.1">
    <property type="nucleotide sequence ID" value="NZ_VUNR01000006.1"/>
</dbReference>
<gene>
    <name evidence="2" type="ORF">FYJ84_04785</name>
</gene>
<reference evidence="2 3" key="1">
    <citation type="submission" date="2019-08" db="EMBL/GenBank/DDBJ databases">
        <title>In-depth cultivation of the pig gut microbiome towards novel bacterial diversity and tailored functional studies.</title>
        <authorList>
            <person name="Wylensek D."/>
            <person name="Hitch T.C.A."/>
            <person name="Clavel T."/>
        </authorList>
    </citation>
    <scope>NUCLEOTIDE SEQUENCE [LARGE SCALE GENOMIC DNA]</scope>
    <source>
        <strain evidence="2 3">WCA-693-APC-5D-A</strain>
    </source>
</reference>
<evidence type="ECO:0000313" key="2">
    <source>
        <dbReference type="EMBL" id="MSU08305.1"/>
    </source>
</evidence>
<keyword evidence="3" id="KW-1185">Reference proteome</keyword>
<dbReference type="AlphaFoldDB" id="A0A6I2UEN1"/>
<organism evidence="2 3">
    <name type="scientific">Anaerovibrio slackiae</name>
    <dbReference type="NCBI Taxonomy" id="2652309"/>
    <lineage>
        <taxon>Bacteria</taxon>
        <taxon>Bacillati</taxon>
        <taxon>Bacillota</taxon>
        <taxon>Negativicutes</taxon>
        <taxon>Selenomonadales</taxon>
        <taxon>Selenomonadaceae</taxon>
        <taxon>Anaerovibrio</taxon>
    </lineage>
</organism>
<dbReference type="Proteomes" id="UP000433181">
    <property type="component" value="Unassembled WGS sequence"/>
</dbReference>
<protein>
    <submittedName>
        <fullName evidence="2">Uncharacterized protein</fullName>
    </submittedName>
</protein>
<proteinExistence type="predicted"/>
<keyword evidence="1" id="KW-0175">Coiled coil</keyword>
<evidence type="ECO:0000313" key="3">
    <source>
        <dbReference type="Proteomes" id="UP000433181"/>
    </source>
</evidence>
<evidence type="ECO:0000256" key="1">
    <source>
        <dbReference type="SAM" id="Coils"/>
    </source>
</evidence>